<reference evidence="9" key="1">
    <citation type="submission" date="2020-08" db="EMBL/GenBank/DDBJ databases">
        <title>Multicomponent nature underlies the extraordinary mechanical properties of spider dragline silk.</title>
        <authorList>
            <person name="Kono N."/>
            <person name="Nakamura H."/>
            <person name="Mori M."/>
            <person name="Yoshida Y."/>
            <person name="Ohtoshi R."/>
            <person name="Malay A.D."/>
            <person name="Moran D.A.P."/>
            <person name="Tomita M."/>
            <person name="Numata K."/>
            <person name="Arakawa K."/>
        </authorList>
    </citation>
    <scope>NUCLEOTIDE SEQUENCE</scope>
</reference>
<dbReference type="InterPro" id="IPR050331">
    <property type="entry name" value="Zinc_finger"/>
</dbReference>
<evidence type="ECO:0000313" key="10">
    <source>
        <dbReference type="Proteomes" id="UP000886998"/>
    </source>
</evidence>
<dbReference type="PROSITE" id="PS50157">
    <property type="entry name" value="ZINC_FINGER_C2H2_2"/>
    <property type="match status" value="3"/>
</dbReference>
<dbReference type="GO" id="GO:0008270">
    <property type="term" value="F:zinc ion binding"/>
    <property type="evidence" value="ECO:0007669"/>
    <property type="project" value="UniProtKB-KW"/>
</dbReference>
<dbReference type="FunFam" id="3.30.160.60:FF:000446">
    <property type="entry name" value="Zinc finger protein"/>
    <property type="match status" value="1"/>
</dbReference>
<keyword evidence="10" id="KW-1185">Reference proteome</keyword>
<keyword evidence="2" id="KW-0479">Metal-binding</keyword>
<evidence type="ECO:0000256" key="7">
    <source>
        <dbReference type="PROSITE-ProRule" id="PRU00042"/>
    </source>
</evidence>
<dbReference type="GO" id="GO:0005634">
    <property type="term" value="C:nucleus"/>
    <property type="evidence" value="ECO:0007669"/>
    <property type="project" value="UniProtKB-SubCell"/>
</dbReference>
<accession>A0A8X6IE44</accession>
<organism evidence="9 10">
    <name type="scientific">Trichonephila inaurata madagascariensis</name>
    <dbReference type="NCBI Taxonomy" id="2747483"/>
    <lineage>
        <taxon>Eukaryota</taxon>
        <taxon>Metazoa</taxon>
        <taxon>Ecdysozoa</taxon>
        <taxon>Arthropoda</taxon>
        <taxon>Chelicerata</taxon>
        <taxon>Arachnida</taxon>
        <taxon>Araneae</taxon>
        <taxon>Araneomorphae</taxon>
        <taxon>Entelegynae</taxon>
        <taxon>Araneoidea</taxon>
        <taxon>Nephilidae</taxon>
        <taxon>Trichonephila</taxon>
        <taxon>Trichonephila inaurata</taxon>
    </lineage>
</organism>
<name>A0A8X6IE44_9ARAC</name>
<proteinExistence type="predicted"/>
<dbReference type="PROSITE" id="PS00028">
    <property type="entry name" value="ZINC_FINGER_C2H2_1"/>
    <property type="match status" value="2"/>
</dbReference>
<dbReference type="AlphaFoldDB" id="A0A8X6IE44"/>
<comment type="caution">
    <text evidence="9">The sequence shown here is derived from an EMBL/GenBank/DDBJ whole genome shotgun (WGS) entry which is preliminary data.</text>
</comment>
<dbReference type="FunFam" id="3.30.160.60:FF:000005">
    <property type="entry name" value="Zinc finger protein 14 homolog"/>
    <property type="match status" value="1"/>
</dbReference>
<evidence type="ECO:0000256" key="6">
    <source>
        <dbReference type="ARBA" id="ARBA00023242"/>
    </source>
</evidence>
<evidence type="ECO:0000256" key="4">
    <source>
        <dbReference type="ARBA" id="ARBA00022771"/>
    </source>
</evidence>
<feature type="domain" description="C2H2-type" evidence="8">
    <location>
        <begin position="76"/>
        <end position="103"/>
    </location>
</feature>
<protein>
    <recommendedName>
        <fullName evidence="8">C2H2-type domain-containing protein</fullName>
    </recommendedName>
</protein>
<evidence type="ECO:0000259" key="8">
    <source>
        <dbReference type="PROSITE" id="PS50157"/>
    </source>
</evidence>
<dbReference type="PANTHER" id="PTHR16515">
    <property type="entry name" value="PR DOMAIN ZINC FINGER PROTEIN"/>
    <property type="match status" value="1"/>
</dbReference>
<dbReference type="EMBL" id="BMAV01025193">
    <property type="protein sequence ID" value="GFS39353.1"/>
    <property type="molecule type" value="Genomic_DNA"/>
</dbReference>
<dbReference type="PANTHER" id="PTHR16515:SF66">
    <property type="entry name" value="C2H2-TYPE DOMAIN-CONTAINING PROTEIN"/>
    <property type="match status" value="1"/>
</dbReference>
<sequence>MDSERLVRRFSETLNYRMLTLGRPIGLSVSFMQIPTIKLPWNESSRIQQPIPLLPWDVALSNFKERLWNSAQDQIFRCKECSAEFLAISHYTAHLVYHKEHHYDCEVCGKAFAKKTHLMQHKKMHSERNFICLKCGKTYSQKGCLKRHMLCHVMEERTRIKVEL</sequence>
<evidence type="ECO:0000256" key="3">
    <source>
        <dbReference type="ARBA" id="ARBA00022737"/>
    </source>
</evidence>
<gene>
    <name evidence="9" type="ORF">TNIN_476721</name>
</gene>
<evidence type="ECO:0000256" key="2">
    <source>
        <dbReference type="ARBA" id="ARBA00022723"/>
    </source>
</evidence>
<dbReference type="InterPro" id="IPR036236">
    <property type="entry name" value="Znf_C2H2_sf"/>
</dbReference>
<dbReference type="Proteomes" id="UP000886998">
    <property type="component" value="Unassembled WGS sequence"/>
</dbReference>
<dbReference type="Pfam" id="PF00096">
    <property type="entry name" value="zf-C2H2"/>
    <property type="match status" value="2"/>
</dbReference>
<dbReference type="Gene3D" id="3.30.160.60">
    <property type="entry name" value="Classic Zinc Finger"/>
    <property type="match status" value="2"/>
</dbReference>
<dbReference type="SMART" id="SM00355">
    <property type="entry name" value="ZnF_C2H2"/>
    <property type="match status" value="3"/>
</dbReference>
<evidence type="ECO:0000256" key="5">
    <source>
        <dbReference type="ARBA" id="ARBA00022833"/>
    </source>
</evidence>
<comment type="subcellular location">
    <subcellularLocation>
        <location evidence="1">Nucleus</location>
    </subcellularLocation>
</comment>
<evidence type="ECO:0000313" key="9">
    <source>
        <dbReference type="EMBL" id="GFS39353.1"/>
    </source>
</evidence>
<dbReference type="OrthoDB" id="6514872at2759"/>
<keyword evidence="3" id="KW-0677">Repeat</keyword>
<keyword evidence="6" id="KW-0539">Nucleus</keyword>
<feature type="domain" description="C2H2-type" evidence="8">
    <location>
        <begin position="130"/>
        <end position="157"/>
    </location>
</feature>
<dbReference type="SUPFAM" id="SSF57667">
    <property type="entry name" value="beta-beta-alpha zinc fingers"/>
    <property type="match status" value="2"/>
</dbReference>
<dbReference type="InterPro" id="IPR013087">
    <property type="entry name" value="Znf_C2H2_type"/>
</dbReference>
<dbReference type="GO" id="GO:0010468">
    <property type="term" value="P:regulation of gene expression"/>
    <property type="evidence" value="ECO:0007669"/>
    <property type="project" value="TreeGrafter"/>
</dbReference>
<feature type="domain" description="C2H2-type" evidence="8">
    <location>
        <begin position="103"/>
        <end position="130"/>
    </location>
</feature>
<keyword evidence="5" id="KW-0862">Zinc</keyword>
<evidence type="ECO:0000256" key="1">
    <source>
        <dbReference type="ARBA" id="ARBA00004123"/>
    </source>
</evidence>
<keyword evidence="4 7" id="KW-0863">Zinc-finger</keyword>